<dbReference type="STRING" id="946333.A4W93_12410"/>
<accession>A0A1W6LHV2</accession>
<organism evidence="2 3">
    <name type="scientific">Piscinibacter gummiphilus</name>
    <dbReference type="NCBI Taxonomy" id="946333"/>
    <lineage>
        <taxon>Bacteria</taxon>
        <taxon>Pseudomonadati</taxon>
        <taxon>Pseudomonadota</taxon>
        <taxon>Betaproteobacteria</taxon>
        <taxon>Burkholderiales</taxon>
        <taxon>Sphaerotilaceae</taxon>
        <taxon>Piscinibacter</taxon>
    </lineage>
</organism>
<feature type="chain" id="PRO_5012439005" description="Type VI secretion protein" evidence="1">
    <location>
        <begin position="32"/>
        <end position="166"/>
    </location>
</feature>
<dbReference type="PANTHER" id="PTHR37625">
    <property type="entry name" value="OUTER MEMBRANE LIPOPROTEIN-RELATED"/>
    <property type="match status" value="1"/>
</dbReference>
<evidence type="ECO:0000313" key="3">
    <source>
        <dbReference type="Proteomes" id="UP000193427"/>
    </source>
</evidence>
<keyword evidence="1" id="KW-0732">Signal</keyword>
<dbReference type="InterPro" id="IPR038706">
    <property type="entry name" value="Type_VI_SciN-like_sf"/>
</dbReference>
<proteinExistence type="predicted"/>
<protein>
    <recommendedName>
        <fullName evidence="4">Type VI secretion protein</fullName>
    </recommendedName>
</protein>
<dbReference type="RefSeq" id="WP_085754150.1">
    <property type="nucleotide sequence ID" value="NZ_CP015118.1"/>
</dbReference>
<sequence length="166" mass="17892">MQRLASTFRSTRARLAAAAVLAAVLAGCGSAPVILPPAKTTLVSTAIVGPNVNPDSRKRPSPVIVRVYELKSTALFESTDFVTLFEKDQATLGAELLSREEFVLRPNDVKAVNKTLGADAKFIGVVAAFRDLERARWRVAAPVVAGKTNTMKIKIDDVNVTITRDE</sequence>
<dbReference type="Proteomes" id="UP000193427">
    <property type="component" value="Chromosome"/>
</dbReference>
<feature type="signal peptide" evidence="1">
    <location>
        <begin position="1"/>
        <end position="31"/>
    </location>
</feature>
<keyword evidence="3" id="KW-1185">Reference proteome</keyword>
<gene>
    <name evidence="2" type="ORF">A4W93_12410</name>
</gene>
<evidence type="ECO:0000313" key="2">
    <source>
        <dbReference type="EMBL" id="ARN23861.1"/>
    </source>
</evidence>
<reference evidence="2 3" key="1">
    <citation type="submission" date="2016-04" db="EMBL/GenBank/DDBJ databases">
        <title>Complete genome sequence of natural rubber-degrading, novel Gram-negative bacterium, Rhizobacter gummiphilus strain NS21.</title>
        <authorList>
            <person name="Tabata M."/>
            <person name="Kasai D."/>
            <person name="Fukuda M."/>
        </authorList>
    </citation>
    <scope>NUCLEOTIDE SEQUENCE [LARGE SCALE GENOMIC DNA]</scope>
    <source>
        <strain evidence="2 3">NS21</strain>
    </source>
</reference>
<dbReference type="NCBIfam" id="TIGR03352">
    <property type="entry name" value="VI_chp_3"/>
    <property type="match status" value="1"/>
</dbReference>
<dbReference type="PANTHER" id="PTHR37625:SF4">
    <property type="entry name" value="OUTER MEMBRANE LIPOPROTEIN"/>
    <property type="match status" value="1"/>
</dbReference>
<dbReference type="AlphaFoldDB" id="A0A1W6LHV2"/>
<name>A0A1W6LHV2_9BURK</name>
<dbReference type="PROSITE" id="PS51257">
    <property type="entry name" value="PROKAR_LIPOPROTEIN"/>
    <property type="match status" value="1"/>
</dbReference>
<evidence type="ECO:0000256" key="1">
    <source>
        <dbReference type="SAM" id="SignalP"/>
    </source>
</evidence>
<evidence type="ECO:0008006" key="4">
    <source>
        <dbReference type="Google" id="ProtNLM"/>
    </source>
</evidence>
<dbReference type="Gene3D" id="2.60.40.4150">
    <property type="entry name" value="Type VI secretion system, lipoprotein SciN"/>
    <property type="match status" value="1"/>
</dbReference>
<dbReference type="Pfam" id="PF12790">
    <property type="entry name" value="T6SS-SciN"/>
    <property type="match status" value="1"/>
</dbReference>
<dbReference type="KEGG" id="rgu:A4W93_12410"/>
<dbReference type="EMBL" id="CP015118">
    <property type="protein sequence ID" value="ARN23861.1"/>
    <property type="molecule type" value="Genomic_DNA"/>
</dbReference>
<dbReference type="InterPro" id="IPR017734">
    <property type="entry name" value="T6SS_SciN"/>
</dbReference>